<dbReference type="InterPro" id="IPR022226">
    <property type="entry name" value="DUF3752"/>
</dbReference>
<sequence>MAPSSSSSNPGSENERKVSSPKHKRKEKSHKKTKKRYKHRSDDDERGYKKFKRRKDKKEKRERKNSSDEETVTRPGPSEELITDKKSEIQVRNEISNAAPVRDEPEDLYGPALPPHLMKDRVPAGTSNDTSSSHGSQSKENKEKVIGPALPPHLMQNLTHDTKDEGSHSDSDQQEPKTDHDDDLGDFVGPLPGVVNPELETRALEIKLGHVSSSGQNQSDEKARDEWMLELPEVKGVTDLGLTARQFRTKERPDFSDRSHWTDTPSDKERKKQGKPSAKELAKEEERQRERQALARRDAEQERIAKEHKKKHKRDKSLMDLHEKKLKKAKKEKEKEGPEPRRPFDRNVDLAANRFDEAQKKSIIKKAQLLDTRFSSGASKFL</sequence>
<feature type="region of interest" description="Disordered" evidence="1">
    <location>
        <begin position="208"/>
        <end position="227"/>
    </location>
</feature>
<feature type="compositionally biased region" description="Basic and acidic residues" evidence="1">
    <location>
        <begin position="160"/>
        <end position="180"/>
    </location>
</feature>
<accession>A0A336L6X2</accession>
<gene>
    <name evidence="3" type="primary">CSON005209</name>
</gene>
<reference evidence="4" key="2">
    <citation type="submission" date="2018-07" db="EMBL/GenBank/DDBJ databases">
        <authorList>
            <person name="Quirk P.G."/>
            <person name="Krulwich T.A."/>
        </authorList>
    </citation>
    <scope>NUCLEOTIDE SEQUENCE</scope>
</reference>
<dbReference type="InterPro" id="IPR046331">
    <property type="entry name" value="GPAM1-like"/>
</dbReference>
<evidence type="ECO:0000256" key="1">
    <source>
        <dbReference type="SAM" id="MobiDB-lite"/>
    </source>
</evidence>
<evidence type="ECO:0000259" key="2">
    <source>
        <dbReference type="Pfam" id="PF12572"/>
    </source>
</evidence>
<feature type="compositionally biased region" description="Basic and acidic residues" evidence="1">
    <location>
        <begin position="82"/>
        <end position="91"/>
    </location>
</feature>
<evidence type="ECO:0000313" key="4">
    <source>
        <dbReference type="EMBL" id="SSX32623.1"/>
    </source>
</evidence>
<reference evidence="3" key="1">
    <citation type="submission" date="2018-04" db="EMBL/GenBank/DDBJ databases">
        <authorList>
            <person name="Go L.Y."/>
            <person name="Mitchell J.A."/>
        </authorList>
    </citation>
    <scope>NUCLEOTIDE SEQUENCE</scope>
    <source>
        <tissue evidence="3">Whole organism</tissue>
    </source>
</reference>
<dbReference type="OMA" id="DTSWFTV"/>
<dbReference type="VEuPathDB" id="VectorBase:CSON005209"/>
<dbReference type="AlphaFoldDB" id="A0A336L6X2"/>
<feature type="compositionally biased region" description="Low complexity" evidence="1">
    <location>
        <begin position="1"/>
        <end position="12"/>
    </location>
</feature>
<evidence type="ECO:0000313" key="3">
    <source>
        <dbReference type="EMBL" id="SSX13184.1"/>
    </source>
</evidence>
<feature type="region of interest" description="Disordered" evidence="1">
    <location>
        <begin position="1"/>
        <end position="195"/>
    </location>
</feature>
<name>A0A336L6X2_CULSO</name>
<organism evidence="3">
    <name type="scientific">Culicoides sonorensis</name>
    <name type="common">Biting midge</name>
    <dbReference type="NCBI Taxonomy" id="179676"/>
    <lineage>
        <taxon>Eukaryota</taxon>
        <taxon>Metazoa</taxon>
        <taxon>Ecdysozoa</taxon>
        <taxon>Arthropoda</taxon>
        <taxon>Hexapoda</taxon>
        <taxon>Insecta</taxon>
        <taxon>Pterygota</taxon>
        <taxon>Neoptera</taxon>
        <taxon>Endopterygota</taxon>
        <taxon>Diptera</taxon>
        <taxon>Nematocera</taxon>
        <taxon>Chironomoidea</taxon>
        <taxon>Ceratopogonidae</taxon>
        <taxon>Ceratopogoninae</taxon>
        <taxon>Culicoides</taxon>
        <taxon>Monoculicoides</taxon>
    </lineage>
</organism>
<feature type="domain" description="DUF3752" evidence="2">
    <location>
        <begin position="242"/>
        <end position="375"/>
    </location>
</feature>
<feature type="compositionally biased region" description="Basic and acidic residues" evidence="1">
    <location>
        <begin position="277"/>
        <end position="305"/>
    </location>
</feature>
<feature type="compositionally biased region" description="Basic residues" evidence="1">
    <location>
        <begin position="19"/>
        <end position="39"/>
    </location>
</feature>
<feature type="compositionally biased region" description="Basic residues" evidence="1">
    <location>
        <begin position="306"/>
        <end position="315"/>
    </location>
</feature>
<feature type="region of interest" description="Disordered" evidence="1">
    <location>
        <begin position="238"/>
        <end position="348"/>
    </location>
</feature>
<dbReference type="PANTHER" id="PTHR46370:SF1">
    <property type="entry name" value="GPALPP MOTIFS-CONTAINING PROTEIN 1"/>
    <property type="match status" value="1"/>
</dbReference>
<feature type="compositionally biased region" description="Polar residues" evidence="1">
    <location>
        <begin position="125"/>
        <end position="136"/>
    </location>
</feature>
<feature type="compositionally biased region" description="Basic and acidic residues" evidence="1">
    <location>
        <begin position="248"/>
        <end position="270"/>
    </location>
</feature>
<dbReference type="PANTHER" id="PTHR46370">
    <property type="entry name" value="GPALPP MOTIFS-CONTAINING PROTEIN 1"/>
    <property type="match status" value="1"/>
</dbReference>
<dbReference type="EMBL" id="UFQS01002089">
    <property type="protein sequence ID" value="SSX13184.1"/>
    <property type="molecule type" value="Genomic_DNA"/>
</dbReference>
<proteinExistence type="predicted"/>
<dbReference type="EMBL" id="UFQT01002089">
    <property type="protein sequence ID" value="SSX32623.1"/>
    <property type="molecule type" value="Genomic_DNA"/>
</dbReference>
<protein>
    <submittedName>
        <fullName evidence="3">CSON005209 protein</fullName>
    </submittedName>
</protein>
<dbReference type="Pfam" id="PF12572">
    <property type="entry name" value="DUF3752"/>
    <property type="match status" value="1"/>
</dbReference>
<feature type="compositionally biased region" description="Basic and acidic residues" evidence="1">
    <location>
        <begin position="331"/>
        <end position="348"/>
    </location>
</feature>
<feature type="compositionally biased region" description="Basic residues" evidence="1">
    <location>
        <begin position="49"/>
        <end position="61"/>
    </location>
</feature>